<dbReference type="Proteomes" id="UP001153269">
    <property type="component" value="Unassembled WGS sequence"/>
</dbReference>
<reference evidence="2" key="1">
    <citation type="submission" date="2020-03" db="EMBL/GenBank/DDBJ databases">
        <authorList>
            <person name="Weist P."/>
        </authorList>
    </citation>
    <scope>NUCLEOTIDE SEQUENCE</scope>
</reference>
<keyword evidence="3" id="KW-1185">Reference proteome</keyword>
<feature type="region of interest" description="Disordered" evidence="1">
    <location>
        <begin position="50"/>
        <end position="145"/>
    </location>
</feature>
<comment type="caution">
    <text evidence="2">The sequence shown here is derived from an EMBL/GenBank/DDBJ whole genome shotgun (WGS) entry which is preliminary data.</text>
</comment>
<organism evidence="2 3">
    <name type="scientific">Pleuronectes platessa</name>
    <name type="common">European plaice</name>
    <dbReference type="NCBI Taxonomy" id="8262"/>
    <lineage>
        <taxon>Eukaryota</taxon>
        <taxon>Metazoa</taxon>
        <taxon>Chordata</taxon>
        <taxon>Craniata</taxon>
        <taxon>Vertebrata</taxon>
        <taxon>Euteleostomi</taxon>
        <taxon>Actinopterygii</taxon>
        <taxon>Neopterygii</taxon>
        <taxon>Teleostei</taxon>
        <taxon>Neoteleostei</taxon>
        <taxon>Acanthomorphata</taxon>
        <taxon>Carangaria</taxon>
        <taxon>Pleuronectiformes</taxon>
        <taxon>Pleuronectoidei</taxon>
        <taxon>Pleuronectidae</taxon>
        <taxon>Pleuronectes</taxon>
    </lineage>
</organism>
<dbReference type="EMBL" id="CADEAL010004458">
    <property type="protein sequence ID" value="CAB1460041.1"/>
    <property type="molecule type" value="Genomic_DNA"/>
</dbReference>
<evidence type="ECO:0000313" key="2">
    <source>
        <dbReference type="EMBL" id="CAB1460041.1"/>
    </source>
</evidence>
<evidence type="ECO:0000256" key="1">
    <source>
        <dbReference type="SAM" id="MobiDB-lite"/>
    </source>
</evidence>
<sequence length="145" mass="15253">MRQAGPSCGLFDSAGELGHCDDPPAPRAFLHLVFPSPTCSGRVNVKPEAAQSGARLQRLGGGVSESGEGTEERGVASWVTATPMRKTEQLLHMQSEGSSYGPSSRDGGLHMPPPPPPSPPPFTKKNTSLFDNTSFLKAPAVETLN</sequence>
<evidence type="ECO:0000313" key="3">
    <source>
        <dbReference type="Proteomes" id="UP001153269"/>
    </source>
</evidence>
<proteinExistence type="predicted"/>
<dbReference type="AlphaFoldDB" id="A0A9N7VXF1"/>
<feature type="compositionally biased region" description="Polar residues" evidence="1">
    <location>
        <begin position="124"/>
        <end position="135"/>
    </location>
</feature>
<gene>
    <name evidence="2" type="ORF">PLEPLA_LOCUS47878</name>
</gene>
<protein>
    <submittedName>
        <fullName evidence="2">Uncharacterized protein</fullName>
    </submittedName>
</protein>
<accession>A0A9N7VXF1</accession>
<feature type="compositionally biased region" description="Pro residues" evidence="1">
    <location>
        <begin position="111"/>
        <end position="122"/>
    </location>
</feature>
<name>A0A9N7VXF1_PLEPL</name>